<dbReference type="AlphaFoldDB" id="A0A1S1MU81"/>
<dbReference type="PANTHER" id="PTHR33525:SF6">
    <property type="entry name" value="HDOD DOMAIN-CONTAINING PROTEIN"/>
    <property type="match status" value="1"/>
</dbReference>
<dbReference type="RefSeq" id="WP_070984662.1">
    <property type="nucleotide sequence ID" value="NZ_MKJU01000025.1"/>
</dbReference>
<gene>
    <name evidence="2" type="ORF">BET10_09510</name>
</gene>
<protein>
    <recommendedName>
        <fullName evidence="1">HDOD domain-containing protein</fullName>
    </recommendedName>
</protein>
<dbReference type="PANTHER" id="PTHR33525">
    <property type="match status" value="1"/>
</dbReference>
<proteinExistence type="predicted"/>
<sequence>MINIDDKVINDIKRGFNLPPKPELLEQLQTAIQHPEPDLNHIASLISTDLSTSAAVLKVINSPAYGMSRTITDIKQAVMFLGLDSVTQLVTSCLLQQAFEQSSCCISLERFWDTSTEIAAVATLIGKKVKSKVPSENLHMLGLFHDAGIPAMAVKYPDYVKVLDIANNSHDEPLTQFEEQAYNTNHTIVGFFLASSWHLPKPICQLILRHHDLEFLTEPHDQELLLSYATLKMAENLVHTQKRFRSTADWLHVKTEVLSTLELDEDDYQDILEDTDDYFQERFG</sequence>
<comment type="caution">
    <text evidence="2">The sequence shown here is derived from an EMBL/GenBank/DDBJ whole genome shotgun (WGS) entry which is preliminary data.</text>
</comment>
<dbReference type="EMBL" id="MKJU01000025">
    <property type="protein sequence ID" value="OHU91092.1"/>
    <property type="molecule type" value="Genomic_DNA"/>
</dbReference>
<evidence type="ECO:0000259" key="1">
    <source>
        <dbReference type="PROSITE" id="PS51833"/>
    </source>
</evidence>
<keyword evidence="3" id="KW-1185">Reference proteome</keyword>
<dbReference type="OrthoDB" id="9784953at2"/>
<dbReference type="STRING" id="1859457.BET10_09510"/>
<accession>A0A1S1MU81</accession>
<dbReference type="SUPFAM" id="SSF109604">
    <property type="entry name" value="HD-domain/PDEase-like"/>
    <property type="match status" value="1"/>
</dbReference>
<organism evidence="2 3">
    <name type="scientific">Pseudoalteromonas amylolytica</name>
    <dbReference type="NCBI Taxonomy" id="1859457"/>
    <lineage>
        <taxon>Bacteria</taxon>
        <taxon>Pseudomonadati</taxon>
        <taxon>Pseudomonadota</taxon>
        <taxon>Gammaproteobacteria</taxon>
        <taxon>Alteromonadales</taxon>
        <taxon>Pseudoalteromonadaceae</taxon>
        <taxon>Pseudoalteromonas</taxon>
    </lineage>
</organism>
<dbReference type="Proteomes" id="UP000179786">
    <property type="component" value="Unassembled WGS sequence"/>
</dbReference>
<name>A0A1S1MU81_9GAMM</name>
<dbReference type="Pfam" id="PF08668">
    <property type="entry name" value="HDOD"/>
    <property type="match status" value="1"/>
</dbReference>
<evidence type="ECO:0000313" key="3">
    <source>
        <dbReference type="Proteomes" id="UP000179786"/>
    </source>
</evidence>
<dbReference type="Gene3D" id="1.10.3210.10">
    <property type="entry name" value="Hypothetical protein af1432"/>
    <property type="match status" value="1"/>
</dbReference>
<evidence type="ECO:0000313" key="2">
    <source>
        <dbReference type="EMBL" id="OHU91092.1"/>
    </source>
</evidence>
<dbReference type="InterPro" id="IPR013976">
    <property type="entry name" value="HDOD"/>
</dbReference>
<feature type="domain" description="HDOD" evidence="1">
    <location>
        <begin position="18"/>
        <end position="213"/>
    </location>
</feature>
<reference evidence="2 3" key="1">
    <citation type="submission" date="2016-09" db="EMBL/GenBank/DDBJ databases">
        <title>Pseudoalteromonas amylolytica sp. nov., isolated from the surface seawater.</title>
        <authorList>
            <person name="Wu Y.-H."/>
            <person name="Cheng H."/>
            <person name="Jin X.-B."/>
            <person name="Wang C.-S."/>
            <person name="Xu X.-W."/>
        </authorList>
    </citation>
    <scope>NUCLEOTIDE SEQUENCE [LARGE SCALE GENOMIC DNA]</scope>
    <source>
        <strain evidence="2 3">JW1</strain>
    </source>
</reference>
<dbReference type="PROSITE" id="PS51833">
    <property type="entry name" value="HDOD"/>
    <property type="match status" value="1"/>
</dbReference>
<dbReference type="InterPro" id="IPR052340">
    <property type="entry name" value="RNase_Y/CdgJ"/>
</dbReference>